<organism evidence="2 3">
    <name type="scientific">Pisum sativum</name>
    <name type="common">Garden pea</name>
    <name type="synonym">Lathyrus oleraceus</name>
    <dbReference type="NCBI Taxonomy" id="3888"/>
    <lineage>
        <taxon>Eukaryota</taxon>
        <taxon>Viridiplantae</taxon>
        <taxon>Streptophyta</taxon>
        <taxon>Embryophyta</taxon>
        <taxon>Tracheophyta</taxon>
        <taxon>Spermatophyta</taxon>
        <taxon>Magnoliopsida</taxon>
        <taxon>eudicotyledons</taxon>
        <taxon>Gunneridae</taxon>
        <taxon>Pentapetalae</taxon>
        <taxon>rosids</taxon>
        <taxon>fabids</taxon>
        <taxon>Fabales</taxon>
        <taxon>Fabaceae</taxon>
        <taxon>Papilionoideae</taxon>
        <taxon>50 kb inversion clade</taxon>
        <taxon>NPAAA clade</taxon>
        <taxon>Hologalegina</taxon>
        <taxon>IRL clade</taxon>
        <taxon>Fabeae</taxon>
        <taxon>Lathyrus</taxon>
    </lineage>
</organism>
<dbReference type="Gramene" id="chrUn0443G0000300-T1">
    <property type="protein sequence ID" value="KAI5381623.1"/>
    <property type="gene ID" value="KIW84_UN0583"/>
</dbReference>
<dbReference type="Gramene" id="chrUn0189G0000200-T1">
    <property type="protein sequence ID" value="KAI5381887.1"/>
    <property type="gene ID" value="KIW84_UN0356"/>
</dbReference>
<sequence>MASYGSRWAIVTSHGDGFLDKVVELNFLYPSEGIHQRWDNGYHITSTADTYDQESVCEEIIKMLNPQTAGASSSQYVVFDFEKDDAHVDLIEDMSSYKENDCDDDLHETTSNSSWKFSWFFIDIQD</sequence>
<accession>A0A9D4YAX5</accession>
<keyword evidence="3" id="KW-1185">Reference proteome</keyword>
<protein>
    <recommendedName>
        <fullName evidence="1">DUF7477 domain-containing protein</fullName>
    </recommendedName>
</protein>
<dbReference type="Pfam" id="PF24289">
    <property type="entry name" value="DUF7477"/>
    <property type="match status" value="1"/>
</dbReference>
<dbReference type="Proteomes" id="UP001058974">
    <property type="component" value="Chromosome 2"/>
</dbReference>
<comment type="caution">
    <text evidence="2">The sequence shown here is derived from an EMBL/GenBank/DDBJ whole genome shotgun (WGS) entry which is preliminary data.</text>
</comment>
<feature type="domain" description="DUF7477" evidence="1">
    <location>
        <begin position="1"/>
        <end position="60"/>
    </location>
</feature>
<evidence type="ECO:0000259" key="1">
    <source>
        <dbReference type="Pfam" id="PF24289"/>
    </source>
</evidence>
<name>A0A9D4YAX5_PEA</name>
<dbReference type="EMBL" id="JAMSHJ010000002">
    <property type="protein sequence ID" value="KAI5433830.1"/>
    <property type="molecule type" value="Genomic_DNA"/>
</dbReference>
<dbReference type="AlphaFoldDB" id="A0A9D4YAX5"/>
<evidence type="ECO:0000313" key="3">
    <source>
        <dbReference type="Proteomes" id="UP001058974"/>
    </source>
</evidence>
<gene>
    <name evidence="2" type="ORF">KIW84_020906</name>
</gene>
<reference evidence="2 3" key="1">
    <citation type="journal article" date="2022" name="Nat. Genet.">
        <title>Improved pea reference genome and pan-genome highlight genomic features and evolutionary characteristics.</title>
        <authorList>
            <person name="Yang T."/>
            <person name="Liu R."/>
            <person name="Luo Y."/>
            <person name="Hu S."/>
            <person name="Wang D."/>
            <person name="Wang C."/>
            <person name="Pandey M.K."/>
            <person name="Ge S."/>
            <person name="Xu Q."/>
            <person name="Li N."/>
            <person name="Li G."/>
            <person name="Huang Y."/>
            <person name="Saxena R.K."/>
            <person name="Ji Y."/>
            <person name="Li M."/>
            <person name="Yan X."/>
            <person name="He Y."/>
            <person name="Liu Y."/>
            <person name="Wang X."/>
            <person name="Xiang C."/>
            <person name="Varshney R.K."/>
            <person name="Ding H."/>
            <person name="Gao S."/>
            <person name="Zong X."/>
        </authorList>
    </citation>
    <scope>NUCLEOTIDE SEQUENCE [LARGE SCALE GENOMIC DNA]</scope>
    <source>
        <strain evidence="2 3">cv. Zhongwan 6</strain>
    </source>
</reference>
<evidence type="ECO:0000313" key="2">
    <source>
        <dbReference type="EMBL" id="KAI5433830.1"/>
    </source>
</evidence>
<dbReference type="InterPro" id="IPR055900">
    <property type="entry name" value="DUF7477"/>
</dbReference>
<proteinExistence type="predicted"/>
<dbReference type="Gramene" id="Psat02G0090600-T1">
    <property type="protein sequence ID" value="KAI5433830.1"/>
    <property type="gene ID" value="KIW84_020906"/>
</dbReference>